<dbReference type="EMBL" id="CM001221">
    <property type="protein sequence ID" value="AET00394.2"/>
    <property type="molecule type" value="Genomic_DNA"/>
</dbReference>
<dbReference type="PROSITE" id="PS50144">
    <property type="entry name" value="MATH"/>
    <property type="match status" value="1"/>
</dbReference>
<dbReference type="Pfam" id="PF12436">
    <property type="entry name" value="USP7_ICP0_bdg"/>
    <property type="match status" value="1"/>
</dbReference>
<protein>
    <submittedName>
        <fullName evidence="9">Ubiquitin carboxyl-terminal hydrolase</fullName>
    </submittedName>
</protein>
<dbReference type="SUPFAM" id="SSF49599">
    <property type="entry name" value="TRAF domain-like"/>
    <property type="match status" value="1"/>
</dbReference>
<evidence type="ECO:0000256" key="5">
    <source>
        <dbReference type="ARBA" id="ARBA00022807"/>
    </source>
</evidence>
<feature type="region of interest" description="Disordered" evidence="7">
    <location>
        <begin position="434"/>
        <end position="483"/>
    </location>
</feature>
<keyword evidence="2" id="KW-0645">Protease</keyword>
<evidence type="ECO:0000256" key="6">
    <source>
        <dbReference type="ARBA" id="ARBA00023054"/>
    </source>
</evidence>
<dbReference type="PANTHER" id="PTHR46236:SF35">
    <property type="entry name" value="MATH DOMAIN-CONTAINING PROTEIN"/>
    <property type="match status" value="1"/>
</dbReference>
<dbReference type="GO" id="GO:0101005">
    <property type="term" value="F:deubiquitinase activity"/>
    <property type="evidence" value="ECO:0007669"/>
    <property type="project" value="UniProtKB-ARBA"/>
</dbReference>
<sequence length="483" mass="56284">MGGSKYERRTSLTAPGIQSYTWRTERFSRVRATVLYSDVFEAGGYKWRAIIHPRGNNTDYLSIYLCTADSASLPDGWSSYVEFTLKVVNQIEYKYSVTKVAKHKFTKLISDWGHKNVIPLGILFDPSRGYLVNDTLVVEIEVTYSEDEKDTAAHLRERLKKDWEVKKLKNKEKEDAQLYTIIKVIRDEDLAEQIGKDIYFNLVDHGKVRSFCVQKQTSFNVFKEEVAKEFGIPARFQRFWLWAKRLNHTYRPFRPLTYIEEAAPVGQFRDVFGIHIAELELFLEVERGPDLRPIAPLKKRKDDILLFFKLYDPERMELRYVGRLLVNCTDKPSQILTKLNKLAGYDPDEEIELYEEVFEPNVKCLPVDMKLTFQESELENGDIICFQKDSSMDIVKQIPFRDVCSYLEYVHKRYPYVASSFEYVHNRQVPFCHPGIEFEDEDSSEEDSEDEDSSEEQNENITAEASHYEGTSKANASKPTKLS</sequence>
<evidence type="ECO:0000256" key="1">
    <source>
        <dbReference type="ARBA" id="ARBA00009085"/>
    </source>
</evidence>
<name>G7KD66_MEDTR</name>
<evidence type="ECO:0000256" key="4">
    <source>
        <dbReference type="ARBA" id="ARBA00022801"/>
    </source>
</evidence>
<feature type="compositionally biased region" description="Polar residues" evidence="7">
    <location>
        <begin position="472"/>
        <end position="483"/>
    </location>
</feature>
<organism evidence="9 11">
    <name type="scientific">Medicago truncatula</name>
    <name type="common">Barrel medic</name>
    <name type="synonym">Medicago tribuloides</name>
    <dbReference type="NCBI Taxonomy" id="3880"/>
    <lineage>
        <taxon>Eukaryota</taxon>
        <taxon>Viridiplantae</taxon>
        <taxon>Streptophyta</taxon>
        <taxon>Embryophyta</taxon>
        <taxon>Tracheophyta</taxon>
        <taxon>Spermatophyta</taxon>
        <taxon>Magnoliopsida</taxon>
        <taxon>eudicotyledons</taxon>
        <taxon>Gunneridae</taxon>
        <taxon>Pentapetalae</taxon>
        <taxon>rosids</taxon>
        <taxon>fabids</taxon>
        <taxon>Fabales</taxon>
        <taxon>Fabaceae</taxon>
        <taxon>Papilionoideae</taxon>
        <taxon>50 kb inversion clade</taxon>
        <taxon>NPAAA clade</taxon>
        <taxon>Hologalegina</taxon>
        <taxon>IRL clade</taxon>
        <taxon>Trifolieae</taxon>
        <taxon>Medicago</taxon>
    </lineage>
</organism>
<dbReference type="InterPro" id="IPR024729">
    <property type="entry name" value="USP7_ICP0-binding_dom"/>
</dbReference>
<feature type="domain" description="MATH" evidence="8">
    <location>
        <begin position="17"/>
        <end position="142"/>
    </location>
</feature>
<dbReference type="FunFam" id="3.10.20.90:FF:000050">
    <property type="entry name" value="Ubiquitin carboxyl-terminal hydrolase 13"/>
    <property type="match status" value="1"/>
</dbReference>
<dbReference type="PANTHER" id="PTHR46236">
    <property type="entry name" value="TRAF-LIKE SUPERFAMILY PROTEIN"/>
    <property type="match status" value="1"/>
</dbReference>
<reference evidence="10" key="3">
    <citation type="submission" date="2015-04" db="UniProtKB">
        <authorList>
            <consortium name="EnsemblPlants"/>
        </authorList>
    </citation>
    <scope>IDENTIFICATION</scope>
    <source>
        <strain evidence="10">cv. Jemalong A17</strain>
    </source>
</reference>
<gene>
    <name evidence="10" type="primary">11437052</name>
    <name evidence="9" type="ordered locus">MTR_5g091550</name>
</gene>
<evidence type="ECO:0000256" key="2">
    <source>
        <dbReference type="ARBA" id="ARBA00022670"/>
    </source>
</evidence>
<dbReference type="SMART" id="SM00061">
    <property type="entry name" value="MATH"/>
    <property type="match status" value="1"/>
</dbReference>
<accession>A0A0C3XTQ5</accession>
<dbReference type="Proteomes" id="UP000002051">
    <property type="component" value="Chromosome 5"/>
</dbReference>
<dbReference type="Gene3D" id="3.10.20.90">
    <property type="entry name" value="Phosphatidylinositol 3-kinase Catalytic Subunit, Chain A, domain 1"/>
    <property type="match status" value="1"/>
</dbReference>
<evidence type="ECO:0000256" key="7">
    <source>
        <dbReference type="SAM" id="MobiDB-lite"/>
    </source>
</evidence>
<evidence type="ECO:0000256" key="3">
    <source>
        <dbReference type="ARBA" id="ARBA00022786"/>
    </source>
</evidence>
<dbReference type="AlphaFoldDB" id="G7KD66"/>
<dbReference type="InterPro" id="IPR050804">
    <property type="entry name" value="MCC"/>
</dbReference>
<keyword evidence="6" id="KW-0175">Coiled coil</keyword>
<feature type="compositionally biased region" description="Acidic residues" evidence="7">
    <location>
        <begin position="437"/>
        <end position="458"/>
    </location>
</feature>
<dbReference type="GO" id="GO:0005634">
    <property type="term" value="C:nucleus"/>
    <property type="evidence" value="ECO:0007669"/>
    <property type="project" value="UniProtKB-ARBA"/>
</dbReference>
<dbReference type="EnsemblPlants" id="AET00394">
    <property type="protein sequence ID" value="AET00394"/>
    <property type="gene ID" value="MTR_5g091550"/>
</dbReference>
<evidence type="ECO:0000313" key="9">
    <source>
        <dbReference type="EMBL" id="AET00394.2"/>
    </source>
</evidence>
<comment type="similarity">
    <text evidence="1">Belongs to the peptidase C19 family.</text>
</comment>
<dbReference type="CDD" id="cd00121">
    <property type="entry name" value="MATH"/>
    <property type="match status" value="1"/>
</dbReference>
<dbReference type="OrthoDB" id="15382at2759"/>
<dbReference type="Pfam" id="PF22486">
    <property type="entry name" value="MATH_2"/>
    <property type="match status" value="1"/>
</dbReference>
<keyword evidence="3" id="KW-0833">Ubl conjugation pathway</keyword>
<keyword evidence="4 9" id="KW-0378">Hydrolase</keyword>
<accession>G7KD66</accession>
<dbReference type="InterPro" id="IPR008974">
    <property type="entry name" value="TRAF-like"/>
</dbReference>
<dbReference type="InterPro" id="IPR002083">
    <property type="entry name" value="MATH/TRAF_dom"/>
</dbReference>
<dbReference type="ExpressionAtlas" id="G7KD66">
    <property type="expression patterns" value="differential"/>
</dbReference>
<reference evidence="9 11" key="2">
    <citation type="journal article" date="2014" name="BMC Genomics">
        <title>An improved genome release (version Mt4.0) for the model legume Medicago truncatula.</title>
        <authorList>
            <person name="Tang H."/>
            <person name="Krishnakumar V."/>
            <person name="Bidwell S."/>
            <person name="Rosen B."/>
            <person name="Chan A."/>
            <person name="Zhou S."/>
            <person name="Gentzbittel L."/>
            <person name="Childs K.L."/>
            <person name="Yandell M."/>
            <person name="Gundlach H."/>
            <person name="Mayer K.F."/>
            <person name="Schwartz D.C."/>
            <person name="Town C.D."/>
        </authorList>
    </citation>
    <scope>GENOME REANNOTATION</scope>
    <source>
        <strain evidence="10 11">cv. Jemalong A17</strain>
    </source>
</reference>
<keyword evidence="5" id="KW-0788">Thiol protease</keyword>
<evidence type="ECO:0000259" key="8">
    <source>
        <dbReference type="PROSITE" id="PS50144"/>
    </source>
</evidence>
<proteinExistence type="inferred from homology"/>
<dbReference type="GO" id="GO:0008234">
    <property type="term" value="F:cysteine-type peptidase activity"/>
    <property type="evidence" value="ECO:0007669"/>
    <property type="project" value="UniProtKB-KW"/>
</dbReference>
<keyword evidence="11" id="KW-1185">Reference proteome</keyword>
<evidence type="ECO:0000313" key="10">
    <source>
        <dbReference type="EnsemblPlants" id="AET00394"/>
    </source>
</evidence>
<dbReference type="GO" id="GO:0006508">
    <property type="term" value="P:proteolysis"/>
    <property type="evidence" value="ECO:0007669"/>
    <property type="project" value="UniProtKB-KW"/>
</dbReference>
<evidence type="ECO:0000313" key="11">
    <source>
        <dbReference type="Proteomes" id="UP000002051"/>
    </source>
</evidence>
<reference evidence="9 11" key="1">
    <citation type="journal article" date="2011" name="Nature">
        <title>The Medicago genome provides insight into the evolution of rhizobial symbioses.</title>
        <authorList>
            <person name="Young N.D."/>
            <person name="Debelle F."/>
            <person name="Oldroyd G.E."/>
            <person name="Geurts R."/>
            <person name="Cannon S.B."/>
            <person name="Udvardi M.K."/>
            <person name="Benedito V.A."/>
            <person name="Mayer K.F."/>
            <person name="Gouzy J."/>
            <person name="Schoof H."/>
            <person name="Van de Peer Y."/>
            <person name="Proost S."/>
            <person name="Cook D.R."/>
            <person name="Meyers B.C."/>
            <person name="Spannagl M."/>
            <person name="Cheung F."/>
            <person name="De Mita S."/>
            <person name="Krishnakumar V."/>
            <person name="Gundlach H."/>
            <person name="Zhou S."/>
            <person name="Mudge J."/>
            <person name="Bharti A.K."/>
            <person name="Murray J.D."/>
            <person name="Naoumkina M.A."/>
            <person name="Rosen B."/>
            <person name="Silverstein K.A."/>
            <person name="Tang H."/>
            <person name="Rombauts S."/>
            <person name="Zhao P.X."/>
            <person name="Zhou P."/>
            <person name="Barbe V."/>
            <person name="Bardou P."/>
            <person name="Bechner M."/>
            <person name="Bellec A."/>
            <person name="Berger A."/>
            <person name="Berges H."/>
            <person name="Bidwell S."/>
            <person name="Bisseling T."/>
            <person name="Choisne N."/>
            <person name="Couloux A."/>
            <person name="Denny R."/>
            <person name="Deshpande S."/>
            <person name="Dai X."/>
            <person name="Doyle J.J."/>
            <person name="Dudez A.M."/>
            <person name="Farmer A.D."/>
            <person name="Fouteau S."/>
            <person name="Franken C."/>
            <person name="Gibelin C."/>
            <person name="Gish J."/>
            <person name="Goldstein S."/>
            <person name="Gonzalez A.J."/>
            <person name="Green P.J."/>
            <person name="Hallab A."/>
            <person name="Hartog M."/>
            <person name="Hua A."/>
            <person name="Humphray S.J."/>
            <person name="Jeong D.H."/>
            <person name="Jing Y."/>
            <person name="Jocker A."/>
            <person name="Kenton S.M."/>
            <person name="Kim D.J."/>
            <person name="Klee K."/>
            <person name="Lai H."/>
            <person name="Lang C."/>
            <person name="Lin S."/>
            <person name="Macmil S.L."/>
            <person name="Magdelenat G."/>
            <person name="Matthews L."/>
            <person name="McCorrison J."/>
            <person name="Monaghan E.L."/>
            <person name="Mun J.H."/>
            <person name="Najar F.Z."/>
            <person name="Nicholson C."/>
            <person name="Noirot C."/>
            <person name="O'Bleness M."/>
            <person name="Paule C.R."/>
            <person name="Poulain J."/>
            <person name="Prion F."/>
            <person name="Qin B."/>
            <person name="Qu C."/>
            <person name="Retzel E.F."/>
            <person name="Riddle C."/>
            <person name="Sallet E."/>
            <person name="Samain S."/>
            <person name="Samson N."/>
            <person name="Sanders I."/>
            <person name="Saurat O."/>
            <person name="Scarpelli C."/>
            <person name="Schiex T."/>
            <person name="Segurens B."/>
            <person name="Severin A.J."/>
            <person name="Sherrier D.J."/>
            <person name="Shi R."/>
            <person name="Sims S."/>
            <person name="Singer S.R."/>
            <person name="Sinharoy S."/>
            <person name="Sterck L."/>
            <person name="Viollet A."/>
            <person name="Wang B.B."/>
            <person name="Wang K."/>
            <person name="Wang M."/>
            <person name="Wang X."/>
            <person name="Warfsmann J."/>
            <person name="Weissenbach J."/>
            <person name="White D.D."/>
            <person name="White J.D."/>
            <person name="Wiley G.B."/>
            <person name="Wincker P."/>
            <person name="Xing Y."/>
            <person name="Yang L."/>
            <person name="Yao Z."/>
            <person name="Ying F."/>
            <person name="Zhai J."/>
            <person name="Zhou L."/>
            <person name="Zuber A."/>
            <person name="Denarie J."/>
            <person name="Dixon R.A."/>
            <person name="May G.D."/>
            <person name="Schwartz D.C."/>
            <person name="Rogers J."/>
            <person name="Quetier F."/>
            <person name="Town C.D."/>
            <person name="Roe B.A."/>
        </authorList>
    </citation>
    <scope>NUCLEOTIDE SEQUENCE [LARGE SCALE GENOMIC DNA]</scope>
    <source>
        <strain evidence="9">A17</strain>
        <strain evidence="10 11">cv. Jemalong A17</strain>
    </source>
</reference>
<dbReference type="Gene3D" id="2.60.210.10">
    <property type="entry name" value="Apoptosis, Tumor Necrosis Factor Receptor Associated Protein 2, Chain A"/>
    <property type="match status" value="1"/>
</dbReference>